<name>A0A699X271_TANCI</name>
<feature type="region of interest" description="Disordered" evidence="1">
    <location>
        <begin position="19"/>
        <end position="64"/>
    </location>
</feature>
<gene>
    <name evidence="2" type="ORF">Tci_925122</name>
</gene>
<reference evidence="2" key="1">
    <citation type="journal article" date="2019" name="Sci. Rep.">
        <title>Draft genome of Tanacetum cinerariifolium, the natural source of mosquito coil.</title>
        <authorList>
            <person name="Yamashiro T."/>
            <person name="Shiraishi A."/>
            <person name="Satake H."/>
            <person name="Nakayama K."/>
        </authorList>
    </citation>
    <scope>NUCLEOTIDE SEQUENCE</scope>
</reference>
<feature type="non-terminal residue" evidence="2">
    <location>
        <position position="1"/>
    </location>
</feature>
<accession>A0A699X271</accession>
<feature type="compositionally biased region" description="Low complexity" evidence="1">
    <location>
        <begin position="38"/>
        <end position="50"/>
    </location>
</feature>
<organism evidence="2">
    <name type="scientific">Tanacetum cinerariifolium</name>
    <name type="common">Dalmatian daisy</name>
    <name type="synonym">Chrysanthemum cinerariifolium</name>
    <dbReference type="NCBI Taxonomy" id="118510"/>
    <lineage>
        <taxon>Eukaryota</taxon>
        <taxon>Viridiplantae</taxon>
        <taxon>Streptophyta</taxon>
        <taxon>Embryophyta</taxon>
        <taxon>Tracheophyta</taxon>
        <taxon>Spermatophyta</taxon>
        <taxon>Magnoliopsida</taxon>
        <taxon>eudicotyledons</taxon>
        <taxon>Gunneridae</taxon>
        <taxon>Pentapetalae</taxon>
        <taxon>asterids</taxon>
        <taxon>campanulids</taxon>
        <taxon>Asterales</taxon>
        <taxon>Asteraceae</taxon>
        <taxon>Asteroideae</taxon>
        <taxon>Anthemideae</taxon>
        <taxon>Anthemidinae</taxon>
        <taxon>Tanacetum</taxon>
    </lineage>
</organism>
<evidence type="ECO:0000256" key="1">
    <source>
        <dbReference type="SAM" id="MobiDB-lite"/>
    </source>
</evidence>
<comment type="caution">
    <text evidence="2">The sequence shown here is derived from an EMBL/GenBank/DDBJ whole genome shotgun (WGS) entry which is preliminary data.</text>
</comment>
<sequence>RSLSTECSGCSLALTNTRSVAHSHSVETSEEAMPKLNTTSLTTASSASSTCSMRVEREPSCSAS</sequence>
<proteinExistence type="predicted"/>
<evidence type="ECO:0000313" key="2">
    <source>
        <dbReference type="EMBL" id="GFD53153.1"/>
    </source>
</evidence>
<dbReference type="EMBL" id="BKCJ011790741">
    <property type="protein sequence ID" value="GFD53153.1"/>
    <property type="molecule type" value="Genomic_DNA"/>
</dbReference>
<feature type="compositionally biased region" description="Basic and acidic residues" evidence="1">
    <location>
        <begin position="54"/>
        <end position="64"/>
    </location>
</feature>
<protein>
    <submittedName>
        <fullName evidence="2">Uncharacterized protein</fullName>
    </submittedName>
</protein>
<dbReference type="AlphaFoldDB" id="A0A699X271"/>